<dbReference type="PROSITE" id="PS51257">
    <property type="entry name" value="PROKAR_LIPOPROTEIN"/>
    <property type="match status" value="1"/>
</dbReference>
<feature type="region of interest" description="Disordered" evidence="1">
    <location>
        <begin position="20"/>
        <end position="49"/>
    </location>
</feature>
<dbReference type="Proteomes" id="UP000248882">
    <property type="component" value="Unassembled WGS sequence"/>
</dbReference>
<dbReference type="AlphaFoldDB" id="A0A2W7R4E6"/>
<feature type="compositionally biased region" description="Polar residues" evidence="1">
    <location>
        <begin position="20"/>
        <end position="36"/>
    </location>
</feature>
<comment type="caution">
    <text evidence="2">The sequence shown here is derived from an EMBL/GenBank/DDBJ whole genome shotgun (WGS) entry which is preliminary data.</text>
</comment>
<accession>A0A2W7R4E6</accession>
<dbReference type="RefSeq" id="WP_111317009.1">
    <property type="nucleotide sequence ID" value="NZ_QKZT01000003.1"/>
</dbReference>
<proteinExistence type="predicted"/>
<sequence>MKNHFYSAVIAAGLLATACSPSKNSDSEDQTTQNPQEPTAATEASSTAPVDAPAKISNQNFSAGQELDLQGISLSITATNNQPTNSLVLTTEGLEVSNDPQTIEIAGGFIRAEAEDMNSDGSPEFILFFNSYDENPEEFAIGFSVNDKKSMSRVSIPPLDAEQKKGYHGGGDMAIVETKLMRRFPIYEQNGDTWVKTDKMRQLQYSLKEGEAMRQFVVDKVTEF</sequence>
<dbReference type="EMBL" id="QKZT01000003">
    <property type="protein sequence ID" value="PZX55703.1"/>
    <property type="molecule type" value="Genomic_DNA"/>
</dbReference>
<evidence type="ECO:0008006" key="4">
    <source>
        <dbReference type="Google" id="ProtNLM"/>
    </source>
</evidence>
<organism evidence="2 3">
    <name type="scientific">Algoriphagus chordae</name>
    <dbReference type="NCBI Taxonomy" id="237019"/>
    <lineage>
        <taxon>Bacteria</taxon>
        <taxon>Pseudomonadati</taxon>
        <taxon>Bacteroidota</taxon>
        <taxon>Cytophagia</taxon>
        <taxon>Cytophagales</taxon>
        <taxon>Cyclobacteriaceae</taxon>
        <taxon>Algoriphagus</taxon>
    </lineage>
</organism>
<feature type="compositionally biased region" description="Low complexity" evidence="1">
    <location>
        <begin position="37"/>
        <end position="49"/>
    </location>
</feature>
<gene>
    <name evidence="2" type="ORF">LV85_00928</name>
</gene>
<evidence type="ECO:0000313" key="2">
    <source>
        <dbReference type="EMBL" id="PZX55703.1"/>
    </source>
</evidence>
<protein>
    <recommendedName>
        <fullName evidence="4">Lipoprotein</fullName>
    </recommendedName>
</protein>
<evidence type="ECO:0000256" key="1">
    <source>
        <dbReference type="SAM" id="MobiDB-lite"/>
    </source>
</evidence>
<evidence type="ECO:0000313" key="3">
    <source>
        <dbReference type="Proteomes" id="UP000248882"/>
    </source>
</evidence>
<name>A0A2W7R4E6_9BACT</name>
<dbReference type="OrthoDB" id="946181at2"/>
<reference evidence="2 3" key="1">
    <citation type="submission" date="2018-06" db="EMBL/GenBank/DDBJ databases">
        <title>Genomic Encyclopedia of Archaeal and Bacterial Type Strains, Phase II (KMG-II): from individual species to whole genera.</title>
        <authorList>
            <person name="Goeker M."/>
        </authorList>
    </citation>
    <scope>NUCLEOTIDE SEQUENCE [LARGE SCALE GENOMIC DNA]</scope>
    <source>
        <strain evidence="2 3">DSM 19830</strain>
    </source>
</reference>
<keyword evidence="3" id="KW-1185">Reference proteome</keyword>